<reference evidence="2 3" key="1">
    <citation type="submission" date="2015-05" db="EMBL/GenBank/DDBJ databases">
        <title>A genomic and transcriptomic approach to investigate the blue pigment phenotype in Pseudomonas fluorescens.</title>
        <authorList>
            <person name="Andreani N.A."/>
            <person name="Cardazzo B."/>
        </authorList>
    </citation>
    <scope>NUCLEOTIDE SEQUENCE [LARGE SCALE GENOMIC DNA]</scope>
    <source>
        <strain evidence="2 3">Ps_22</strain>
    </source>
</reference>
<proteinExistence type="predicted"/>
<evidence type="ECO:0000313" key="2">
    <source>
        <dbReference type="EMBL" id="KWV84678.1"/>
    </source>
</evidence>
<name>A0A109LBU5_PSEFL</name>
<gene>
    <name evidence="2" type="ORF">PFLmoz3_05716</name>
</gene>
<feature type="region of interest" description="Disordered" evidence="1">
    <location>
        <begin position="1"/>
        <end position="21"/>
    </location>
</feature>
<dbReference type="AlphaFoldDB" id="A0A109LBU5"/>
<comment type="caution">
    <text evidence="2">The sequence shown here is derived from an EMBL/GenBank/DDBJ whole genome shotgun (WGS) entry which is preliminary data.</text>
</comment>
<evidence type="ECO:0000313" key="3">
    <source>
        <dbReference type="Proteomes" id="UP000061348"/>
    </source>
</evidence>
<accession>A0A109LBU5</accession>
<dbReference type="Proteomes" id="UP000061348">
    <property type="component" value="Unassembled WGS sequence"/>
</dbReference>
<protein>
    <submittedName>
        <fullName evidence="2">Uncharacterized protein</fullName>
    </submittedName>
</protein>
<organism evidence="2 3">
    <name type="scientific">Pseudomonas fluorescens</name>
    <dbReference type="NCBI Taxonomy" id="294"/>
    <lineage>
        <taxon>Bacteria</taxon>
        <taxon>Pseudomonadati</taxon>
        <taxon>Pseudomonadota</taxon>
        <taxon>Gammaproteobacteria</taxon>
        <taxon>Pseudomonadales</taxon>
        <taxon>Pseudomonadaceae</taxon>
        <taxon>Pseudomonas</taxon>
    </lineage>
</organism>
<sequence>MVGPAWARDARSGARNDTARTSGCSRDWVAIRSSRSVSLWPMAGATSGANCSAIISPRCSSWVCNSDSCIQVK</sequence>
<dbReference type="EMBL" id="LCYA01000154">
    <property type="protein sequence ID" value="KWV84678.1"/>
    <property type="molecule type" value="Genomic_DNA"/>
</dbReference>
<feature type="compositionally biased region" description="Basic and acidic residues" evidence="1">
    <location>
        <begin position="8"/>
        <end position="18"/>
    </location>
</feature>
<evidence type="ECO:0000256" key="1">
    <source>
        <dbReference type="SAM" id="MobiDB-lite"/>
    </source>
</evidence>